<evidence type="ECO:0000256" key="1">
    <source>
        <dbReference type="SAM" id="Coils"/>
    </source>
</evidence>
<keyword evidence="1" id="KW-0175">Coiled coil</keyword>
<feature type="coiled-coil region" evidence="1">
    <location>
        <begin position="8"/>
        <end position="49"/>
    </location>
</feature>
<dbReference type="EMBL" id="QGGL01000014">
    <property type="protein sequence ID" value="PWK08996.1"/>
    <property type="molecule type" value="Genomic_DNA"/>
</dbReference>
<comment type="caution">
    <text evidence="2">The sequence shown here is derived from an EMBL/GenBank/DDBJ whole genome shotgun (WGS) entry which is preliminary data.</text>
</comment>
<accession>A0A316DSK5</accession>
<gene>
    <name evidence="2" type="ORF">C7459_11462</name>
</gene>
<dbReference type="RefSeq" id="WP_170119498.1">
    <property type="nucleotide sequence ID" value="NZ_QGGL01000014.1"/>
</dbReference>
<reference evidence="2 3" key="1">
    <citation type="submission" date="2018-05" db="EMBL/GenBank/DDBJ databases">
        <title>Genomic Encyclopedia of Type Strains, Phase IV (KMG-IV): sequencing the most valuable type-strain genomes for metagenomic binning, comparative biology and taxonomic classification.</title>
        <authorList>
            <person name="Goeker M."/>
        </authorList>
    </citation>
    <scope>NUCLEOTIDE SEQUENCE [LARGE SCALE GENOMIC DNA]</scope>
    <source>
        <strain evidence="2 3">DSM 18773</strain>
    </source>
</reference>
<sequence length="132" mass="15346">MGKKYFTLAEANALVPRLEQMLHQLQALKRDLKTKHQRLQETKVSLTNAATVRNDYFFQEEAELEFLMWSANSMLQQILDTGVEVKDIDTGLCDFYAYQGGQEVFLCWRLGESEITHWHGVYEGFIGRKPIE</sequence>
<dbReference type="PIRSF" id="PIRSF016498">
    <property type="entry name" value="UCP016498"/>
    <property type="match status" value="1"/>
</dbReference>
<organism evidence="2 3">
    <name type="scientific">Tumebacillus permanentifrigoris</name>
    <dbReference type="NCBI Taxonomy" id="378543"/>
    <lineage>
        <taxon>Bacteria</taxon>
        <taxon>Bacillati</taxon>
        <taxon>Bacillota</taxon>
        <taxon>Bacilli</taxon>
        <taxon>Bacillales</taxon>
        <taxon>Alicyclobacillaceae</taxon>
        <taxon>Tumebacillus</taxon>
    </lineage>
</organism>
<dbReference type="InterPro" id="IPR018699">
    <property type="entry name" value="DUF2203"/>
</dbReference>
<dbReference type="Proteomes" id="UP000245634">
    <property type="component" value="Unassembled WGS sequence"/>
</dbReference>
<evidence type="ECO:0000313" key="3">
    <source>
        <dbReference type="Proteomes" id="UP000245634"/>
    </source>
</evidence>
<protein>
    <recommendedName>
        <fullName evidence="4">DUF2203 family protein</fullName>
    </recommendedName>
</protein>
<dbReference type="AlphaFoldDB" id="A0A316DSK5"/>
<evidence type="ECO:0008006" key="4">
    <source>
        <dbReference type="Google" id="ProtNLM"/>
    </source>
</evidence>
<keyword evidence="3" id="KW-1185">Reference proteome</keyword>
<evidence type="ECO:0000313" key="2">
    <source>
        <dbReference type="EMBL" id="PWK08996.1"/>
    </source>
</evidence>
<name>A0A316DSK5_9BACL</name>
<dbReference type="Pfam" id="PF09969">
    <property type="entry name" value="DUF2203"/>
    <property type="match status" value="1"/>
</dbReference>
<proteinExistence type="predicted"/>